<name>X1CMN6_9ZZZZ</name>
<evidence type="ECO:0008006" key="2">
    <source>
        <dbReference type="Google" id="ProtNLM"/>
    </source>
</evidence>
<protein>
    <recommendedName>
        <fullName evidence="2">Cadherin-like domain-containing protein</fullName>
    </recommendedName>
</protein>
<gene>
    <name evidence="1" type="ORF">S01H4_55806</name>
</gene>
<comment type="caution">
    <text evidence="1">The sequence shown here is derived from an EMBL/GenBank/DDBJ whole genome shotgun (WGS) entry which is preliminary data.</text>
</comment>
<dbReference type="AlphaFoldDB" id="X1CMN6"/>
<accession>X1CMN6</accession>
<feature type="non-terminal residue" evidence="1">
    <location>
        <position position="1"/>
    </location>
</feature>
<organism evidence="1">
    <name type="scientific">marine sediment metagenome</name>
    <dbReference type="NCBI Taxonomy" id="412755"/>
    <lineage>
        <taxon>unclassified sequences</taxon>
        <taxon>metagenomes</taxon>
        <taxon>ecological metagenomes</taxon>
    </lineage>
</organism>
<sequence>DIAYYATESTTLSIELNEGVLTMGVIDIDTSSELLTIHLVDGPAVGTLTLNPDGSFEYYVTGWSGTVTFTYRAFDGTDYSNTATVTIYVADDDTTGPEITIMYTGDCTDGAPGTWTVTVVDPESGIDWITVEIDGVLVGTTAGVYVIPNTLGAHGITVTAVNADLSSPLSSTLSDSIVIVDDDVTGPSILITYVGDMTETNPGYWTVAISDAESGIYSIVVEIDGVVVGTLEGDYAVPSLVGDYTI</sequence>
<reference evidence="1" key="1">
    <citation type="journal article" date="2014" name="Front. Microbiol.">
        <title>High frequency of phylogenetically diverse reductive dehalogenase-homologous genes in deep subseafloor sedimentary metagenomes.</title>
        <authorList>
            <person name="Kawai M."/>
            <person name="Futagami T."/>
            <person name="Toyoda A."/>
            <person name="Takaki Y."/>
            <person name="Nishi S."/>
            <person name="Hori S."/>
            <person name="Arai W."/>
            <person name="Tsubouchi T."/>
            <person name="Morono Y."/>
            <person name="Uchiyama I."/>
            <person name="Ito T."/>
            <person name="Fujiyama A."/>
            <person name="Inagaki F."/>
            <person name="Takami H."/>
        </authorList>
    </citation>
    <scope>NUCLEOTIDE SEQUENCE</scope>
    <source>
        <strain evidence="1">Expedition CK06-06</strain>
    </source>
</reference>
<evidence type="ECO:0000313" key="1">
    <source>
        <dbReference type="EMBL" id="GAH09017.1"/>
    </source>
</evidence>
<proteinExistence type="predicted"/>
<feature type="non-terminal residue" evidence="1">
    <location>
        <position position="246"/>
    </location>
</feature>
<dbReference type="EMBL" id="BART01032256">
    <property type="protein sequence ID" value="GAH09017.1"/>
    <property type="molecule type" value="Genomic_DNA"/>
</dbReference>
<dbReference type="Pfam" id="PF17963">
    <property type="entry name" value="Big_9"/>
    <property type="match status" value="1"/>
</dbReference>